<name>A0A7U7GD69_9GAMM</name>
<proteinExistence type="predicted"/>
<evidence type="ECO:0000313" key="2">
    <source>
        <dbReference type="Proteomes" id="UP000019184"/>
    </source>
</evidence>
<dbReference type="RefSeq" id="WP_034434715.1">
    <property type="nucleotide sequence ID" value="NZ_CBTK010000253.1"/>
</dbReference>
<comment type="caution">
    <text evidence="1">The sequence shown here is derived from an EMBL/GenBank/DDBJ whole genome shotgun (WGS) entry which is preliminary data.</text>
</comment>
<protein>
    <submittedName>
        <fullName evidence="1">Uncharacterized protein</fullName>
    </submittedName>
</protein>
<reference evidence="1 2" key="1">
    <citation type="journal article" date="2014" name="ISME J.">
        <title>Candidatus Competibacter-lineage genomes retrieved from metagenomes reveal functional metabolic diversity.</title>
        <authorList>
            <person name="McIlroy S.J."/>
            <person name="Albertsen M."/>
            <person name="Andresen E.K."/>
            <person name="Saunders A.M."/>
            <person name="Kristiansen R."/>
            <person name="Stokholm-Bjerregaard M."/>
            <person name="Nielsen K.L."/>
            <person name="Nielsen P.H."/>
        </authorList>
    </citation>
    <scope>NUCLEOTIDE SEQUENCE [LARGE SCALE GENOMIC DNA]</scope>
    <source>
        <strain evidence="1 2">Run_B_J11</strain>
    </source>
</reference>
<evidence type="ECO:0000313" key="1">
    <source>
        <dbReference type="EMBL" id="CDH46180.1"/>
    </source>
</evidence>
<sequence length="102" mass="11585">MQTQAALADAQLFRPHTRPNMDEKRVITDYRDTGYREGDILLDIIKEGLIEKRIAIDALPSMGIFDIAEIIEYFNVQNPTMQGLMKGLEAEKCRIPMNSQTG</sequence>
<gene>
    <name evidence="1" type="ORF">BN874_390007</name>
</gene>
<accession>A0A7U7GD69</accession>
<dbReference type="EMBL" id="CBTK010000253">
    <property type="protein sequence ID" value="CDH46180.1"/>
    <property type="molecule type" value="Genomic_DNA"/>
</dbReference>
<keyword evidence="2" id="KW-1185">Reference proteome</keyword>
<organism evidence="1 2">
    <name type="scientific">Candidatus Contendobacter odensis Run_B_J11</name>
    <dbReference type="NCBI Taxonomy" id="1400861"/>
    <lineage>
        <taxon>Bacteria</taxon>
        <taxon>Pseudomonadati</taxon>
        <taxon>Pseudomonadota</taxon>
        <taxon>Gammaproteobacteria</taxon>
        <taxon>Candidatus Competibacteraceae</taxon>
        <taxon>Candidatus Contendibacter</taxon>
    </lineage>
</organism>
<dbReference type="Proteomes" id="UP000019184">
    <property type="component" value="Unassembled WGS sequence"/>
</dbReference>
<dbReference type="AlphaFoldDB" id="A0A7U7GD69"/>